<protein>
    <recommendedName>
        <fullName evidence="3">LamG-like jellyroll fold domain-containing protein</fullName>
    </recommendedName>
</protein>
<dbReference type="AlphaFoldDB" id="A0A2R5ENV2"/>
<accession>A0A2R5ENV2</accession>
<comment type="caution">
    <text evidence="1">The sequence shown here is derived from an EMBL/GenBank/DDBJ whole genome shotgun (WGS) entry which is preliminary data.</text>
</comment>
<dbReference type="RefSeq" id="WP_108993322.1">
    <property type="nucleotide sequence ID" value="NZ_BDQX01000163.1"/>
</dbReference>
<sequence length="250" mass="27710">MNDVYRIIVNHPQLISFWDFAEQPGQEAVAKGPFPYPLTEMAGPIERVEDGPFGAAAQVKLGQWWNLPRHACPELNFHGKDAKVTVLAWLKRENIPNRGCEAIAGMWNETEKKRQYCMFVNLNIWDSADQVCGHVSAVGGPTPGYPYCMTSAIGSTPIVKEEWHCVAFTYDGQYAKVYLDGVLDEREDFNPYLYDSGLFDGGDDGADFTVAAVHRSNEMGNFYTGAIGGLAVFKEALGEDELAKLCKITV</sequence>
<dbReference type="EMBL" id="BDQX01000163">
    <property type="protein sequence ID" value="GBG08360.1"/>
    <property type="molecule type" value="Genomic_DNA"/>
</dbReference>
<dbReference type="Proteomes" id="UP000245202">
    <property type="component" value="Unassembled WGS sequence"/>
</dbReference>
<evidence type="ECO:0000313" key="1">
    <source>
        <dbReference type="EMBL" id="GBG08360.1"/>
    </source>
</evidence>
<name>A0A2R5ENV2_9BACL</name>
<dbReference type="Pfam" id="PF13385">
    <property type="entry name" value="Laminin_G_3"/>
    <property type="match status" value="1"/>
</dbReference>
<evidence type="ECO:0008006" key="3">
    <source>
        <dbReference type="Google" id="ProtNLM"/>
    </source>
</evidence>
<proteinExistence type="predicted"/>
<reference evidence="1 2" key="1">
    <citation type="submission" date="2017-08" db="EMBL/GenBank/DDBJ databases">
        <title>Substantial Increase in Enzyme Production by Combined Drug-Resistance Mutations in Paenibacillus agaridevorans.</title>
        <authorList>
            <person name="Tanaka Y."/>
            <person name="Funane K."/>
            <person name="Hosaka T."/>
            <person name="Shiwa Y."/>
            <person name="Fujita N."/>
            <person name="Miyazaki T."/>
            <person name="Yoshikawa H."/>
            <person name="Murakami K."/>
            <person name="Kasahara K."/>
            <person name="Inaoka T."/>
            <person name="Hiraga Y."/>
            <person name="Ochi K."/>
        </authorList>
    </citation>
    <scope>NUCLEOTIDE SEQUENCE [LARGE SCALE GENOMIC DNA]</scope>
    <source>
        <strain evidence="1 2">T-3040</strain>
    </source>
</reference>
<dbReference type="SUPFAM" id="SSF49899">
    <property type="entry name" value="Concanavalin A-like lectins/glucanases"/>
    <property type="match status" value="1"/>
</dbReference>
<organism evidence="1 2">
    <name type="scientific">Paenibacillus agaridevorans</name>
    <dbReference type="NCBI Taxonomy" id="171404"/>
    <lineage>
        <taxon>Bacteria</taxon>
        <taxon>Bacillati</taxon>
        <taxon>Bacillota</taxon>
        <taxon>Bacilli</taxon>
        <taxon>Bacillales</taxon>
        <taxon>Paenibacillaceae</taxon>
        <taxon>Paenibacillus</taxon>
    </lineage>
</organism>
<dbReference type="Gene3D" id="2.60.120.200">
    <property type="match status" value="1"/>
</dbReference>
<keyword evidence="2" id="KW-1185">Reference proteome</keyword>
<gene>
    <name evidence="1" type="ORF">PAT3040_02940</name>
</gene>
<evidence type="ECO:0000313" key="2">
    <source>
        <dbReference type="Proteomes" id="UP000245202"/>
    </source>
</evidence>
<dbReference type="InterPro" id="IPR013320">
    <property type="entry name" value="ConA-like_dom_sf"/>
</dbReference>